<accession>A0A2G8TKS3</accession>
<keyword evidence="2" id="KW-1185">Reference proteome</keyword>
<evidence type="ECO:0000313" key="1">
    <source>
        <dbReference type="EMBL" id="PIL46614.1"/>
    </source>
</evidence>
<protein>
    <recommendedName>
        <fullName evidence="3">Wadjet protein JetD C-terminal domain-containing protein</fullName>
    </recommendedName>
</protein>
<gene>
    <name evidence="1" type="ORF">CR105_00165</name>
</gene>
<name>A0A2G8TKS3_9BURK</name>
<dbReference type="RefSeq" id="WP_099786415.1">
    <property type="nucleotide sequence ID" value="NZ_JBHLYV010000100.1"/>
</dbReference>
<evidence type="ECO:0000313" key="2">
    <source>
        <dbReference type="Proteomes" id="UP000230390"/>
    </source>
</evidence>
<sequence>MSRALADALDKLLNVAAPCAASLFTVAQRRELDRFARQTGTVRLITQGRGASYLVTDAALARVHLTALRPTAIAALDASLPARANNIARMRDSKGRGHTHRAGYLLLKAIGPGVTWQRGDGAIADISAGTSLCGAAAIAIEVEDGWHSDAPIWLVENQALFDRLDWLPADAHGSIVYYGGQLSRLLLEWTAQRARGERFVFFPDYDGVGLLNYARLREKSLAPVEFWLMPDWADRLRQYGSNRVWQNTHKDYAAAIARLATLGMPPAVEALCQAMSGQGLALEHEAVWL</sequence>
<comment type="caution">
    <text evidence="1">The sequence shown here is derived from an EMBL/GenBank/DDBJ whole genome shotgun (WGS) entry which is preliminary data.</text>
</comment>
<organism evidence="1 2">
    <name type="scientific">Massilia eurypsychrophila</name>
    <dbReference type="NCBI Taxonomy" id="1485217"/>
    <lineage>
        <taxon>Bacteria</taxon>
        <taxon>Pseudomonadati</taxon>
        <taxon>Pseudomonadota</taxon>
        <taxon>Betaproteobacteria</taxon>
        <taxon>Burkholderiales</taxon>
        <taxon>Oxalobacteraceae</taxon>
        <taxon>Telluria group</taxon>
        <taxon>Massilia</taxon>
    </lineage>
</organism>
<evidence type="ECO:0008006" key="3">
    <source>
        <dbReference type="Google" id="ProtNLM"/>
    </source>
</evidence>
<proteinExistence type="predicted"/>
<dbReference type="OrthoDB" id="8587166at2"/>
<dbReference type="EMBL" id="PDOC01000001">
    <property type="protein sequence ID" value="PIL46614.1"/>
    <property type="molecule type" value="Genomic_DNA"/>
</dbReference>
<dbReference type="AlphaFoldDB" id="A0A2G8TKS3"/>
<reference evidence="1 2" key="1">
    <citation type="submission" date="2017-10" db="EMBL/GenBank/DDBJ databases">
        <title>Massilia psychrophilum sp. nov., a novel purple-pigmented bacterium isolated from Tianshan glacier, Xinjiang Municipality, China.</title>
        <authorList>
            <person name="Wang H."/>
        </authorList>
    </citation>
    <scope>NUCLEOTIDE SEQUENCE [LARGE SCALE GENOMIC DNA]</scope>
    <source>
        <strain evidence="1 2">JCM 30074</strain>
    </source>
</reference>
<dbReference type="Proteomes" id="UP000230390">
    <property type="component" value="Unassembled WGS sequence"/>
</dbReference>